<name>A0A1Y4IJL8_PARDI</name>
<dbReference type="RefSeq" id="WP_087343289.1">
    <property type="nucleotide sequence ID" value="NZ_NFJX01000004.1"/>
</dbReference>
<reference evidence="3" key="1">
    <citation type="submission" date="2017-04" db="EMBL/GenBank/DDBJ databases">
        <title>Function of individual gut microbiota members based on whole genome sequencing of pure cultures obtained from chicken caecum.</title>
        <authorList>
            <person name="Medvecky M."/>
            <person name="Cejkova D."/>
            <person name="Polansky O."/>
            <person name="Karasova D."/>
            <person name="Kubasova T."/>
            <person name="Cizek A."/>
            <person name="Rychlik I."/>
        </authorList>
    </citation>
    <scope>NUCLEOTIDE SEQUENCE [LARGE SCALE GENOMIC DNA]</scope>
    <source>
        <strain evidence="3">An199</strain>
    </source>
</reference>
<dbReference type="Proteomes" id="UP000195950">
    <property type="component" value="Unassembled WGS sequence"/>
</dbReference>
<evidence type="ECO:0000313" key="3">
    <source>
        <dbReference type="Proteomes" id="UP000195950"/>
    </source>
</evidence>
<protein>
    <submittedName>
        <fullName evidence="2">Uncharacterized protein</fullName>
    </submittedName>
</protein>
<gene>
    <name evidence="2" type="ORF">B5F32_06210</name>
</gene>
<keyword evidence="1" id="KW-0472">Membrane</keyword>
<evidence type="ECO:0000256" key="1">
    <source>
        <dbReference type="SAM" id="Phobius"/>
    </source>
</evidence>
<comment type="caution">
    <text evidence="2">The sequence shown here is derived from an EMBL/GenBank/DDBJ whole genome shotgun (WGS) entry which is preliminary data.</text>
</comment>
<dbReference type="EMBL" id="NFJX01000004">
    <property type="protein sequence ID" value="OUP20514.1"/>
    <property type="molecule type" value="Genomic_DNA"/>
</dbReference>
<organism evidence="2 3">
    <name type="scientific">Parabacteroides distasonis</name>
    <dbReference type="NCBI Taxonomy" id="823"/>
    <lineage>
        <taxon>Bacteria</taxon>
        <taxon>Pseudomonadati</taxon>
        <taxon>Bacteroidota</taxon>
        <taxon>Bacteroidia</taxon>
        <taxon>Bacteroidales</taxon>
        <taxon>Tannerellaceae</taxon>
        <taxon>Parabacteroides</taxon>
    </lineage>
</organism>
<keyword evidence="1" id="KW-0812">Transmembrane</keyword>
<dbReference type="AlphaFoldDB" id="A0A1Y4IJL8"/>
<sequence>MGIGKGKSDKINIDGLIESTNNESKILQVERSFTENIAELKQTTAVLNAAIDRMESIVSKFNSSAQEMQMKKIDAQVHPQTLKSLNNICMNFVVEVGRQLMAHRNKQLELQKEHEKRIACMLEKSKGIWLSDKWIKILFVCFLLYNVLVIFYVHIKT</sequence>
<feature type="transmembrane region" description="Helical" evidence="1">
    <location>
        <begin position="134"/>
        <end position="155"/>
    </location>
</feature>
<evidence type="ECO:0000313" key="2">
    <source>
        <dbReference type="EMBL" id="OUP20514.1"/>
    </source>
</evidence>
<keyword evidence="1" id="KW-1133">Transmembrane helix</keyword>
<accession>A0A1Y4IJL8</accession>
<proteinExistence type="predicted"/>